<gene>
    <name evidence="2" type="ORF">I2488_00125</name>
</gene>
<organism evidence="2 3">
    <name type="scientific">Novosphingobium jiangmenense</name>
    <dbReference type="NCBI Taxonomy" id="2791981"/>
    <lineage>
        <taxon>Bacteria</taxon>
        <taxon>Pseudomonadati</taxon>
        <taxon>Pseudomonadota</taxon>
        <taxon>Alphaproteobacteria</taxon>
        <taxon>Sphingomonadales</taxon>
        <taxon>Sphingomonadaceae</taxon>
        <taxon>Novosphingobium</taxon>
    </lineage>
</organism>
<dbReference type="InterPro" id="IPR029058">
    <property type="entry name" value="AB_hydrolase_fold"/>
</dbReference>
<protein>
    <submittedName>
        <fullName evidence="2">Alpha/beta hydrolase</fullName>
    </submittedName>
</protein>
<dbReference type="PROSITE" id="PS51318">
    <property type="entry name" value="TAT"/>
    <property type="match status" value="1"/>
</dbReference>
<dbReference type="EMBL" id="JADQDC010000001">
    <property type="protein sequence ID" value="MBF9149395.1"/>
    <property type="molecule type" value="Genomic_DNA"/>
</dbReference>
<keyword evidence="1" id="KW-0732">Signal</keyword>
<feature type="signal peptide" evidence="1">
    <location>
        <begin position="1"/>
        <end position="26"/>
    </location>
</feature>
<dbReference type="RefSeq" id="WP_196273782.1">
    <property type="nucleotide sequence ID" value="NZ_JADQDC010000001.1"/>
</dbReference>
<dbReference type="InterPro" id="IPR006311">
    <property type="entry name" value="TAT_signal"/>
</dbReference>
<feature type="chain" id="PRO_5046350928" evidence="1">
    <location>
        <begin position="27"/>
        <end position="299"/>
    </location>
</feature>
<dbReference type="Proteomes" id="UP000600799">
    <property type="component" value="Unassembled WGS sequence"/>
</dbReference>
<accession>A0ABS0HAT8</accession>
<evidence type="ECO:0000313" key="2">
    <source>
        <dbReference type="EMBL" id="MBF9149395.1"/>
    </source>
</evidence>
<dbReference type="SUPFAM" id="SSF53474">
    <property type="entry name" value="alpha/beta-Hydrolases"/>
    <property type="match status" value="1"/>
</dbReference>
<evidence type="ECO:0000313" key="3">
    <source>
        <dbReference type="Proteomes" id="UP000600799"/>
    </source>
</evidence>
<comment type="caution">
    <text evidence="2">The sequence shown here is derived from an EMBL/GenBank/DDBJ whole genome shotgun (WGS) entry which is preliminary data.</text>
</comment>
<proteinExistence type="predicted"/>
<keyword evidence="3" id="KW-1185">Reference proteome</keyword>
<name>A0ABS0HAT8_9SPHN</name>
<reference evidence="2 3" key="1">
    <citation type="submission" date="2020-11" db="EMBL/GenBank/DDBJ databases">
        <title>The genome sequence of Novosphingobium sp. 1Y9A.</title>
        <authorList>
            <person name="Liu Y."/>
        </authorList>
    </citation>
    <scope>NUCLEOTIDE SEQUENCE [LARGE SCALE GENOMIC DNA]</scope>
    <source>
        <strain evidence="2 3">1Y9A</strain>
    </source>
</reference>
<dbReference type="Gene3D" id="3.40.50.1820">
    <property type="entry name" value="alpha/beta hydrolase"/>
    <property type="match status" value="1"/>
</dbReference>
<sequence length="299" mass="31539">MVRMDRRGLLVGAGALVASARLGAMAAKPVAERQFTLTGPGGREVRVSEWKPRGKAKALVLFSHGAGSSPRFYEALFAPWLAAGFHILAPLHVDSIEHPRTKDFPGLASWKARLEDMRVLSAHVGKRPWIAGGHSYGGLVALTMGGAAAVPPEGWSGPLSDPNARAVVAFSPPAPIPVLCTAEGYGKLAVPALVQTGTKDIVPGITSTDGEGWRGHLVPYDAAAAGGNRYGLVLEGVDHYFGGAICRYDLPGPKQLDRLADAARVSALFVDAHGRGDRAAAKRLDAMLTDRLPVMLLHK</sequence>
<dbReference type="GO" id="GO:0016787">
    <property type="term" value="F:hydrolase activity"/>
    <property type="evidence" value="ECO:0007669"/>
    <property type="project" value="UniProtKB-KW"/>
</dbReference>
<keyword evidence="2" id="KW-0378">Hydrolase</keyword>
<evidence type="ECO:0000256" key="1">
    <source>
        <dbReference type="SAM" id="SignalP"/>
    </source>
</evidence>